<dbReference type="SUPFAM" id="SSF55811">
    <property type="entry name" value="Nudix"/>
    <property type="match status" value="1"/>
</dbReference>
<dbReference type="InterPro" id="IPR015797">
    <property type="entry name" value="NUDIX_hydrolase-like_dom_sf"/>
</dbReference>
<name>A0A6C0GPF6_9BACT</name>
<proteinExistence type="predicted"/>
<dbReference type="InterPro" id="IPR000086">
    <property type="entry name" value="NUDIX_hydrolase_dom"/>
</dbReference>
<dbReference type="InterPro" id="IPR054105">
    <property type="entry name" value="WHD_NrtR"/>
</dbReference>
<dbReference type="EMBL" id="CP048222">
    <property type="protein sequence ID" value="QHT69936.1"/>
    <property type="molecule type" value="Genomic_DNA"/>
</dbReference>
<dbReference type="InterPro" id="IPR036388">
    <property type="entry name" value="WH-like_DNA-bd_sf"/>
</dbReference>
<reference evidence="2 3" key="1">
    <citation type="submission" date="2020-01" db="EMBL/GenBank/DDBJ databases">
        <authorList>
            <person name="Kim M.K."/>
        </authorList>
    </citation>
    <scope>NUCLEOTIDE SEQUENCE [LARGE SCALE GENOMIC DNA]</scope>
    <source>
        <strain evidence="2 3">172606-1</strain>
    </source>
</reference>
<dbReference type="GO" id="GO:0016787">
    <property type="term" value="F:hydrolase activity"/>
    <property type="evidence" value="ECO:0007669"/>
    <property type="project" value="UniProtKB-KW"/>
</dbReference>
<dbReference type="SUPFAM" id="SSF46785">
    <property type="entry name" value="Winged helix' DNA-binding domain"/>
    <property type="match status" value="1"/>
</dbReference>
<keyword evidence="2" id="KW-0378">Hydrolase</keyword>
<dbReference type="Pfam" id="PF21906">
    <property type="entry name" value="WHD_NrtR"/>
    <property type="match status" value="1"/>
</dbReference>
<evidence type="ECO:0000313" key="2">
    <source>
        <dbReference type="EMBL" id="QHT69936.1"/>
    </source>
</evidence>
<protein>
    <submittedName>
        <fullName evidence="2">NUDIX hydrolase</fullName>
    </submittedName>
</protein>
<dbReference type="RefSeq" id="WP_162445919.1">
    <property type="nucleotide sequence ID" value="NZ_CP048222.1"/>
</dbReference>
<dbReference type="AlphaFoldDB" id="A0A6C0GPF6"/>
<feature type="domain" description="Nudix hydrolase" evidence="1">
    <location>
        <begin position="19"/>
        <end position="169"/>
    </location>
</feature>
<accession>A0A6C0GPF6</accession>
<dbReference type="Gene3D" id="1.10.10.10">
    <property type="entry name" value="Winged helix-like DNA-binding domain superfamily/Winged helix DNA-binding domain"/>
    <property type="match status" value="1"/>
</dbReference>
<dbReference type="InterPro" id="IPR036390">
    <property type="entry name" value="WH_DNA-bd_sf"/>
</dbReference>
<dbReference type="Pfam" id="PF00293">
    <property type="entry name" value="NUDIX"/>
    <property type="match status" value="1"/>
</dbReference>
<dbReference type="PANTHER" id="PTHR43736">
    <property type="entry name" value="ADP-RIBOSE PYROPHOSPHATASE"/>
    <property type="match status" value="1"/>
</dbReference>
<dbReference type="PROSITE" id="PS51462">
    <property type="entry name" value="NUDIX"/>
    <property type="match status" value="1"/>
</dbReference>
<dbReference type="KEGG" id="rhoz:GXP67_26465"/>
<dbReference type="Proteomes" id="UP000480178">
    <property type="component" value="Chromosome"/>
</dbReference>
<dbReference type="Gene3D" id="3.90.79.10">
    <property type="entry name" value="Nucleoside Triphosphate Pyrophosphohydrolase"/>
    <property type="match status" value="1"/>
</dbReference>
<evidence type="ECO:0000313" key="3">
    <source>
        <dbReference type="Proteomes" id="UP000480178"/>
    </source>
</evidence>
<evidence type="ECO:0000259" key="1">
    <source>
        <dbReference type="PROSITE" id="PS51462"/>
    </source>
</evidence>
<sequence length="257" mass="29669">MQTKKNTATAPYDDFSKFLPHISIDCCVFGFHENQLKILLIKWEKFGVWSLPGGFIFPEESVDAAAKRILQERTSLQNIFLEQFKIFGEVNRTNLPGSREMLERSEVDSQTQQWLLQRTISLGYYALVDFSKAIPTTTPLIADCRWWDISKVPHLIHDHADIVKHALKALQGHLLNKPIGLNLLPTKFTMTELRRLYETILGKTIDRRNFEKKMLKLGILDRLDEVKTDVGHKAPVLYRFNLATYDELLNADFGFGF</sequence>
<dbReference type="PANTHER" id="PTHR43736:SF4">
    <property type="entry name" value="SLR1690 PROTEIN"/>
    <property type="match status" value="1"/>
</dbReference>
<organism evidence="2 3">
    <name type="scientific">Rhodocytophaga rosea</name>
    <dbReference type="NCBI Taxonomy" id="2704465"/>
    <lineage>
        <taxon>Bacteria</taxon>
        <taxon>Pseudomonadati</taxon>
        <taxon>Bacteroidota</taxon>
        <taxon>Cytophagia</taxon>
        <taxon>Cytophagales</taxon>
        <taxon>Rhodocytophagaceae</taxon>
        <taxon>Rhodocytophaga</taxon>
    </lineage>
</organism>
<gene>
    <name evidence="2" type="ORF">GXP67_26465</name>
</gene>
<dbReference type="CDD" id="cd18873">
    <property type="entry name" value="NUDIX_NadM_like"/>
    <property type="match status" value="1"/>
</dbReference>
<keyword evidence="3" id="KW-1185">Reference proteome</keyword>